<sequence length="350" mass="39437">MNPLKQVIGIDCGQKELVCRFGELTPDLESTLKARKTCPNTATGIETLIRWADGLAGGSVAPVFVVEATGIYHQKLAYELYHQGRPIVVVLPSRASHFAKTLKVRTITDSSSAEALMQMGLEKNLDLWQPPHPIFATLKQLTRERKRLKDEMNRLKNQRHADEGSVEALPETLGRINQRLQLAEEHIVAIEKQIQTLIAENEELRQKFSCVCSIKGVGLMTAATVVGEADGFSMARNARQLVSYAGYDIVEKQSGTSVKGKARISKKGNTYIRRALYFPAITAARHDQHLGRFYERLHEKHNIKMKAYTAVQRKLLVLIYTLWTKQEPYDSNYQHKKVEQPEPAAPHELA</sequence>
<dbReference type="GO" id="GO:0006313">
    <property type="term" value="P:DNA transposition"/>
    <property type="evidence" value="ECO:0007669"/>
    <property type="project" value="InterPro"/>
</dbReference>
<feature type="domain" description="Transposase IS110-like N-terminal" evidence="2">
    <location>
        <begin position="8"/>
        <end position="159"/>
    </location>
</feature>
<dbReference type="NCBIfam" id="NF033542">
    <property type="entry name" value="transpos_IS110"/>
    <property type="match status" value="1"/>
</dbReference>
<evidence type="ECO:0000313" key="4">
    <source>
        <dbReference type="EMBL" id="SMO96234.1"/>
    </source>
</evidence>
<evidence type="ECO:0000256" key="1">
    <source>
        <dbReference type="SAM" id="Coils"/>
    </source>
</evidence>
<keyword evidence="5" id="KW-1185">Reference proteome</keyword>
<dbReference type="AlphaFoldDB" id="A0A521FJN3"/>
<evidence type="ECO:0000313" key="5">
    <source>
        <dbReference type="Proteomes" id="UP000317593"/>
    </source>
</evidence>
<dbReference type="PANTHER" id="PTHR33055:SF3">
    <property type="entry name" value="PUTATIVE TRANSPOSASE FOR IS117-RELATED"/>
    <property type="match status" value="1"/>
</dbReference>
<reference evidence="4 5" key="1">
    <citation type="submission" date="2017-05" db="EMBL/GenBank/DDBJ databases">
        <authorList>
            <person name="Varghese N."/>
            <person name="Submissions S."/>
        </authorList>
    </citation>
    <scope>NUCLEOTIDE SEQUENCE [LARGE SCALE GENOMIC DNA]</scope>
    <source>
        <strain evidence="4 5">DSM 21194</strain>
    </source>
</reference>
<gene>
    <name evidence="4" type="ORF">SAMN06265218_1431</name>
</gene>
<dbReference type="Pfam" id="PF01548">
    <property type="entry name" value="DEDD_Tnp_IS110"/>
    <property type="match status" value="1"/>
</dbReference>
<keyword evidence="1" id="KW-0175">Coiled coil</keyword>
<dbReference type="InterPro" id="IPR003346">
    <property type="entry name" value="Transposase_20"/>
</dbReference>
<dbReference type="Pfam" id="PF02371">
    <property type="entry name" value="Transposase_20"/>
    <property type="match status" value="1"/>
</dbReference>
<accession>A0A521FJN3</accession>
<dbReference type="OrthoDB" id="964423at2"/>
<feature type="coiled-coil region" evidence="1">
    <location>
        <begin position="138"/>
        <end position="207"/>
    </location>
</feature>
<dbReference type="GO" id="GO:0004803">
    <property type="term" value="F:transposase activity"/>
    <property type="evidence" value="ECO:0007669"/>
    <property type="project" value="InterPro"/>
</dbReference>
<dbReference type="RefSeq" id="WP_142716151.1">
    <property type="nucleotide sequence ID" value="NZ_FXTH01000043.1"/>
</dbReference>
<dbReference type="GO" id="GO:0003677">
    <property type="term" value="F:DNA binding"/>
    <property type="evidence" value="ECO:0007669"/>
    <property type="project" value="InterPro"/>
</dbReference>
<dbReference type="PANTHER" id="PTHR33055">
    <property type="entry name" value="TRANSPOSASE FOR INSERTION SEQUENCE ELEMENT IS1111A"/>
    <property type="match status" value="1"/>
</dbReference>
<dbReference type="InterPro" id="IPR002525">
    <property type="entry name" value="Transp_IS110-like_N"/>
</dbReference>
<proteinExistence type="predicted"/>
<evidence type="ECO:0000259" key="2">
    <source>
        <dbReference type="Pfam" id="PF01548"/>
    </source>
</evidence>
<name>A0A521FJN3_9BACT</name>
<evidence type="ECO:0000259" key="3">
    <source>
        <dbReference type="Pfam" id="PF02371"/>
    </source>
</evidence>
<dbReference type="Proteomes" id="UP000317593">
    <property type="component" value="Unassembled WGS sequence"/>
</dbReference>
<dbReference type="EMBL" id="FXTH01000043">
    <property type="protein sequence ID" value="SMO96234.1"/>
    <property type="molecule type" value="Genomic_DNA"/>
</dbReference>
<protein>
    <submittedName>
        <fullName evidence="4">Transposase</fullName>
    </submittedName>
</protein>
<organism evidence="4 5">
    <name type="scientific">Fodinibius sediminis</name>
    <dbReference type="NCBI Taxonomy" id="1214077"/>
    <lineage>
        <taxon>Bacteria</taxon>
        <taxon>Pseudomonadati</taxon>
        <taxon>Balneolota</taxon>
        <taxon>Balneolia</taxon>
        <taxon>Balneolales</taxon>
        <taxon>Balneolaceae</taxon>
        <taxon>Fodinibius</taxon>
    </lineage>
</organism>
<dbReference type="InterPro" id="IPR047650">
    <property type="entry name" value="Transpos_IS110"/>
</dbReference>
<feature type="domain" description="Transposase IS116/IS110/IS902 C-terminal" evidence="3">
    <location>
        <begin position="211"/>
        <end position="295"/>
    </location>
</feature>